<feature type="domain" description="Lipoyl-binding" evidence="16">
    <location>
        <begin position="600"/>
        <end position="675"/>
    </location>
</feature>
<dbReference type="FunFam" id="2.40.50.100:FF:000003">
    <property type="entry name" value="Acetyl-CoA carboxylase biotin carboxyl carrier protein"/>
    <property type="match status" value="1"/>
</dbReference>
<evidence type="ECO:0000256" key="3">
    <source>
        <dbReference type="ARBA" id="ARBA00013050"/>
    </source>
</evidence>
<evidence type="ECO:0000313" key="19">
    <source>
        <dbReference type="EMBL" id="TGY89702.1"/>
    </source>
</evidence>
<dbReference type="Gene3D" id="3.30.700.30">
    <property type="match status" value="1"/>
</dbReference>
<gene>
    <name evidence="19" type="ORF">E5163_00750</name>
</gene>
<dbReference type="SUPFAM" id="SSF51246">
    <property type="entry name" value="Rudiment single hybrid motif"/>
    <property type="match status" value="1"/>
</dbReference>
<dbReference type="InterPro" id="IPR011054">
    <property type="entry name" value="Rudment_hybrid_motif"/>
</dbReference>
<dbReference type="InterPro" id="IPR011053">
    <property type="entry name" value="Single_hybrid_motif"/>
</dbReference>
<dbReference type="EMBL" id="SRXW01000001">
    <property type="protein sequence ID" value="TGY89702.1"/>
    <property type="molecule type" value="Genomic_DNA"/>
</dbReference>
<keyword evidence="7 15" id="KW-0067">ATP-binding</keyword>
<sequence>MFKKILIANRGEIAVRVIKTCKRLGIRTVAVYSEADEASLAVEMADEAVFIGPPAPGESYLNMDRIIKACVDTGADAVHPGFGFLSENAKFPEALAKKKIAWIGPNPHAIRSMGDKLESKKLAAEAGVNTVPGFKGEIEDDQQAVEVAEDIGYPVMIKASAGGGGKGMRIAHSEKEVREGFKAARNEAKSSFGDDRILIEKFVEKPRHIEIQVLGDKHGNVIHLDERECSVQRRNQKVLEEAPSPFLDEKTRRKMGEQAVALAKAVDYDSAGTVEFIVDPNKNFYFLEMNTRLQVEHPVTELTHDIDLVEQMIRVAAGETLDLAQKDVRIKGHAVEARLYAEDPYRGFLPSIGRLQRYVEPAEGPMGPGRLRIDSGVREGDEISLFYDPMIAKVIGYGDTREKAIDALAVSLDRLHVEGLQSNAPFLSAVLDEADFRSGRIHTGYIDEHFPEGFSGTVPREEQLRFMTAAAAFIHTSFFQRAVRIEGRLTPPAPVGETHEWIVILDGHRFAVEIALPEGAVGGEAPAELWCPALSGARMSLATSWRPGDHLFEGELDGEKFALSFADRTEGYQLRHRGFAATVLVCTPRTAELHARLPEKEKADTAKLVASPMPGLVVAVNVAEGQEVKAGEPLVVVEAMKMENVLRAERDGTVKSIHAKAGDSVAADELLIEFE</sequence>
<dbReference type="InterPro" id="IPR005479">
    <property type="entry name" value="CPAse_ATP-bd"/>
</dbReference>
<dbReference type="InterPro" id="IPR041265">
    <property type="entry name" value="PCC_BT"/>
</dbReference>
<evidence type="ECO:0000256" key="12">
    <source>
        <dbReference type="ARBA" id="ARBA00023211"/>
    </source>
</evidence>
<dbReference type="SUPFAM" id="SSF52440">
    <property type="entry name" value="PreATP-grasp domain"/>
    <property type="match status" value="1"/>
</dbReference>
<dbReference type="Pfam" id="PF00364">
    <property type="entry name" value="Biotin_lipoyl"/>
    <property type="match status" value="1"/>
</dbReference>
<dbReference type="Pfam" id="PF02785">
    <property type="entry name" value="Biotin_carb_C"/>
    <property type="match status" value="1"/>
</dbReference>
<keyword evidence="4" id="KW-0436">Ligase</keyword>
<dbReference type="InterPro" id="IPR001882">
    <property type="entry name" value="Biotin_BS"/>
</dbReference>
<dbReference type="InterPro" id="IPR000089">
    <property type="entry name" value="Biotin_lipoyl"/>
</dbReference>
<dbReference type="PROSITE" id="PS00867">
    <property type="entry name" value="CPSASE_2"/>
    <property type="match status" value="1"/>
</dbReference>
<dbReference type="InterPro" id="IPR050856">
    <property type="entry name" value="Biotin_carboxylase_complex"/>
</dbReference>
<evidence type="ECO:0000256" key="7">
    <source>
        <dbReference type="ARBA" id="ARBA00022840"/>
    </source>
</evidence>
<organism evidence="19 20">
    <name type="scientific">Marinicauda algicola</name>
    <dbReference type="NCBI Taxonomy" id="2029849"/>
    <lineage>
        <taxon>Bacteria</taxon>
        <taxon>Pseudomonadati</taxon>
        <taxon>Pseudomonadota</taxon>
        <taxon>Alphaproteobacteria</taxon>
        <taxon>Maricaulales</taxon>
        <taxon>Maricaulaceae</taxon>
        <taxon>Marinicauda</taxon>
    </lineage>
</organism>
<keyword evidence="9" id="KW-0809">Transit peptide</keyword>
<dbReference type="Gene3D" id="2.40.50.100">
    <property type="match status" value="1"/>
</dbReference>
<keyword evidence="6 15" id="KW-0547">Nucleotide-binding</keyword>
<evidence type="ECO:0000256" key="8">
    <source>
        <dbReference type="ARBA" id="ARBA00022842"/>
    </source>
</evidence>
<evidence type="ECO:0000256" key="11">
    <source>
        <dbReference type="ARBA" id="ARBA00023098"/>
    </source>
</evidence>
<dbReference type="SUPFAM" id="SSF51230">
    <property type="entry name" value="Single hybrid motif"/>
    <property type="match status" value="1"/>
</dbReference>
<dbReference type="FunFam" id="3.40.50.20:FF:000010">
    <property type="entry name" value="Propionyl-CoA carboxylase subunit alpha"/>
    <property type="match status" value="1"/>
</dbReference>
<dbReference type="Gene3D" id="3.30.470.20">
    <property type="entry name" value="ATP-grasp fold, B domain"/>
    <property type="match status" value="1"/>
</dbReference>
<dbReference type="PANTHER" id="PTHR18866:SF33">
    <property type="entry name" value="METHYLCROTONOYL-COA CARBOXYLASE SUBUNIT ALPHA, MITOCHONDRIAL-RELATED"/>
    <property type="match status" value="1"/>
</dbReference>
<dbReference type="InterPro" id="IPR005482">
    <property type="entry name" value="Biotin_COase_C"/>
</dbReference>
<dbReference type="PANTHER" id="PTHR18866">
    <property type="entry name" value="CARBOXYLASE:PYRUVATE/ACETYL-COA/PROPIONYL-COA CARBOXYLASE"/>
    <property type="match status" value="1"/>
</dbReference>
<evidence type="ECO:0000256" key="6">
    <source>
        <dbReference type="ARBA" id="ARBA00022741"/>
    </source>
</evidence>
<keyword evidence="11" id="KW-0443">Lipid metabolism</keyword>
<dbReference type="NCBIfam" id="NF006367">
    <property type="entry name" value="PRK08591.1"/>
    <property type="match status" value="1"/>
</dbReference>
<comment type="caution">
    <text evidence="19">The sequence shown here is derived from an EMBL/GenBank/DDBJ whole genome shotgun (WGS) entry which is preliminary data.</text>
</comment>
<evidence type="ECO:0000259" key="16">
    <source>
        <dbReference type="PROSITE" id="PS50968"/>
    </source>
</evidence>
<keyword evidence="5" id="KW-0479">Metal-binding</keyword>
<keyword evidence="13" id="KW-0092">Biotin</keyword>
<dbReference type="OrthoDB" id="9763189at2"/>
<dbReference type="FunFam" id="3.30.1490.20:FF:000003">
    <property type="entry name" value="acetyl-CoA carboxylase isoform X1"/>
    <property type="match status" value="1"/>
</dbReference>
<evidence type="ECO:0000256" key="9">
    <source>
        <dbReference type="ARBA" id="ARBA00022946"/>
    </source>
</evidence>
<evidence type="ECO:0000259" key="18">
    <source>
        <dbReference type="PROSITE" id="PS50979"/>
    </source>
</evidence>
<comment type="catalytic activity">
    <reaction evidence="14">
        <text>propanoyl-CoA + hydrogencarbonate + ATP = (S)-methylmalonyl-CoA + ADP + phosphate + H(+)</text>
        <dbReference type="Rhea" id="RHEA:23720"/>
        <dbReference type="ChEBI" id="CHEBI:15378"/>
        <dbReference type="ChEBI" id="CHEBI:17544"/>
        <dbReference type="ChEBI" id="CHEBI:30616"/>
        <dbReference type="ChEBI" id="CHEBI:43474"/>
        <dbReference type="ChEBI" id="CHEBI:57327"/>
        <dbReference type="ChEBI" id="CHEBI:57392"/>
        <dbReference type="ChEBI" id="CHEBI:456216"/>
        <dbReference type="EC" id="6.4.1.3"/>
    </reaction>
    <physiologicalReaction direction="left-to-right" evidence="14">
        <dbReference type="Rhea" id="RHEA:23721"/>
    </physiologicalReaction>
</comment>
<evidence type="ECO:0000256" key="15">
    <source>
        <dbReference type="PROSITE-ProRule" id="PRU00409"/>
    </source>
</evidence>
<evidence type="ECO:0000259" key="17">
    <source>
        <dbReference type="PROSITE" id="PS50975"/>
    </source>
</evidence>
<evidence type="ECO:0000256" key="1">
    <source>
        <dbReference type="ARBA" id="ARBA00001953"/>
    </source>
</evidence>
<dbReference type="InterPro" id="IPR011764">
    <property type="entry name" value="Biotin_carboxylation_dom"/>
</dbReference>
<dbReference type="PROSITE" id="PS50968">
    <property type="entry name" value="BIOTINYL_LIPOYL"/>
    <property type="match status" value="1"/>
</dbReference>
<feature type="domain" description="Biotin carboxylation" evidence="18">
    <location>
        <begin position="1"/>
        <end position="451"/>
    </location>
</feature>
<dbReference type="UniPathway" id="UPA00945">
    <property type="reaction ID" value="UER00908"/>
</dbReference>
<comment type="cofactor">
    <cofactor evidence="1">
        <name>biotin</name>
        <dbReference type="ChEBI" id="CHEBI:57586"/>
    </cofactor>
</comment>
<dbReference type="PROSITE" id="PS00866">
    <property type="entry name" value="CPSASE_1"/>
    <property type="match status" value="1"/>
</dbReference>
<keyword evidence="20" id="KW-1185">Reference proteome</keyword>
<dbReference type="SUPFAM" id="SSF56059">
    <property type="entry name" value="Glutathione synthetase ATP-binding domain-like"/>
    <property type="match status" value="1"/>
</dbReference>
<dbReference type="Proteomes" id="UP000308054">
    <property type="component" value="Unassembled WGS sequence"/>
</dbReference>
<evidence type="ECO:0000256" key="5">
    <source>
        <dbReference type="ARBA" id="ARBA00022723"/>
    </source>
</evidence>
<dbReference type="RefSeq" id="WP_135994201.1">
    <property type="nucleotide sequence ID" value="NZ_SRXW01000001.1"/>
</dbReference>
<evidence type="ECO:0000256" key="2">
    <source>
        <dbReference type="ARBA" id="ARBA00005060"/>
    </source>
</evidence>
<dbReference type="Pfam" id="PF18140">
    <property type="entry name" value="PCC_BT"/>
    <property type="match status" value="1"/>
</dbReference>
<dbReference type="PROSITE" id="PS50975">
    <property type="entry name" value="ATP_GRASP"/>
    <property type="match status" value="1"/>
</dbReference>
<name>A0A4S2H380_9PROT</name>
<protein>
    <recommendedName>
        <fullName evidence="3">propionyl-CoA carboxylase</fullName>
        <ecNumber evidence="3">6.4.1.3</ecNumber>
    </recommendedName>
</protein>
<dbReference type="GO" id="GO:0004658">
    <property type="term" value="F:propionyl-CoA carboxylase activity"/>
    <property type="evidence" value="ECO:0007669"/>
    <property type="project" value="UniProtKB-EC"/>
</dbReference>
<feature type="domain" description="ATP-grasp" evidence="17">
    <location>
        <begin position="120"/>
        <end position="317"/>
    </location>
</feature>
<accession>A0A4S2H380</accession>
<evidence type="ECO:0000313" key="20">
    <source>
        <dbReference type="Proteomes" id="UP000308054"/>
    </source>
</evidence>
<keyword evidence="12" id="KW-0464">Manganese</keyword>
<dbReference type="AlphaFoldDB" id="A0A4S2H380"/>
<evidence type="ECO:0000256" key="14">
    <source>
        <dbReference type="ARBA" id="ARBA00049495"/>
    </source>
</evidence>
<dbReference type="EC" id="6.4.1.3" evidence="3"/>
<dbReference type="GO" id="GO:0046872">
    <property type="term" value="F:metal ion binding"/>
    <property type="evidence" value="ECO:0007669"/>
    <property type="project" value="UniProtKB-KW"/>
</dbReference>
<dbReference type="PROSITE" id="PS50979">
    <property type="entry name" value="BC"/>
    <property type="match status" value="1"/>
</dbReference>
<dbReference type="InterPro" id="IPR005481">
    <property type="entry name" value="BC-like_N"/>
</dbReference>
<evidence type="ECO:0000256" key="10">
    <source>
        <dbReference type="ARBA" id="ARBA00022963"/>
    </source>
</evidence>
<keyword evidence="8" id="KW-0460">Magnesium</keyword>
<dbReference type="Pfam" id="PF00289">
    <property type="entry name" value="Biotin_carb_N"/>
    <property type="match status" value="1"/>
</dbReference>
<proteinExistence type="predicted"/>
<dbReference type="CDD" id="cd06850">
    <property type="entry name" value="biotinyl_domain"/>
    <property type="match status" value="1"/>
</dbReference>
<reference evidence="19 20" key="1">
    <citation type="journal article" date="2017" name="Int. J. Syst. Evol. Microbiol.">
        <title>Marinicauda algicola sp. nov., isolated from a marine red alga Rhodosorus marinus.</title>
        <authorList>
            <person name="Jeong S.E."/>
            <person name="Jeon S.H."/>
            <person name="Chun B.H."/>
            <person name="Kim D.W."/>
            <person name="Jeon C.O."/>
        </authorList>
    </citation>
    <scope>NUCLEOTIDE SEQUENCE [LARGE SCALE GENOMIC DNA]</scope>
    <source>
        <strain evidence="19 20">JCM 31718</strain>
    </source>
</reference>
<keyword evidence="10" id="KW-0442">Lipid degradation</keyword>
<evidence type="ECO:0000256" key="13">
    <source>
        <dbReference type="ARBA" id="ARBA00023267"/>
    </source>
</evidence>
<comment type="pathway">
    <text evidence="2">Metabolic intermediate metabolism; propanoyl-CoA degradation; succinyl-CoA from propanoyl-CoA: step 1/3.</text>
</comment>
<dbReference type="FunFam" id="3.30.470.20:FF:000028">
    <property type="entry name" value="Methylcrotonoyl-CoA carboxylase subunit alpha, mitochondrial"/>
    <property type="match status" value="1"/>
</dbReference>
<dbReference type="PROSITE" id="PS00188">
    <property type="entry name" value="BIOTIN"/>
    <property type="match status" value="1"/>
</dbReference>
<dbReference type="SMART" id="SM00878">
    <property type="entry name" value="Biotin_carb_C"/>
    <property type="match status" value="1"/>
</dbReference>
<evidence type="ECO:0000256" key="4">
    <source>
        <dbReference type="ARBA" id="ARBA00022598"/>
    </source>
</evidence>
<dbReference type="InterPro" id="IPR011761">
    <property type="entry name" value="ATP-grasp"/>
</dbReference>
<dbReference type="GO" id="GO:0005524">
    <property type="term" value="F:ATP binding"/>
    <property type="evidence" value="ECO:0007669"/>
    <property type="project" value="UniProtKB-UniRule"/>
</dbReference>
<dbReference type="GO" id="GO:0016042">
    <property type="term" value="P:lipid catabolic process"/>
    <property type="evidence" value="ECO:0007669"/>
    <property type="project" value="UniProtKB-KW"/>
</dbReference>
<dbReference type="InterPro" id="IPR016185">
    <property type="entry name" value="PreATP-grasp_dom_sf"/>
</dbReference>
<dbReference type="Pfam" id="PF02786">
    <property type="entry name" value="CPSase_L_D2"/>
    <property type="match status" value="1"/>
</dbReference>